<dbReference type="AlphaFoldDB" id="A0A4Z2C4W7"/>
<reference evidence="1 2" key="1">
    <citation type="submission" date="2019-04" db="EMBL/GenBank/DDBJ databases">
        <title>The sequence and de novo assembly of Takifugu bimaculatus genome using PacBio and Hi-C technologies.</title>
        <authorList>
            <person name="Xu P."/>
            <person name="Liu B."/>
            <person name="Zhou Z."/>
        </authorList>
    </citation>
    <scope>NUCLEOTIDE SEQUENCE [LARGE SCALE GENOMIC DNA]</scope>
    <source>
        <strain evidence="1">TB-2018</strain>
        <tissue evidence="1">Muscle</tissue>
    </source>
</reference>
<accession>A0A4Z2C4W7</accession>
<gene>
    <name evidence="1" type="ORF">fugu_013560</name>
</gene>
<protein>
    <submittedName>
        <fullName evidence="1">Uncharacterized protein</fullName>
    </submittedName>
</protein>
<sequence>MAGLVFMRHWSRAVLSTCIAKATRFRGSNRCYRAAFGRTAAVLTTRGAAFLLGLPPLTCLVYDAFRRLQSATVVLAVEKDEVLEQADYLYSCAEIEKLHQLLLQYKDSDDAEFLWRLARVTGMLPSNQTSMLHKRNS</sequence>
<name>A0A4Z2C4W7_9TELE</name>
<organism evidence="1 2">
    <name type="scientific">Takifugu bimaculatus</name>
    <dbReference type="NCBI Taxonomy" id="433685"/>
    <lineage>
        <taxon>Eukaryota</taxon>
        <taxon>Metazoa</taxon>
        <taxon>Chordata</taxon>
        <taxon>Craniata</taxon>
        <taxon>Vertebrata</taxon>
        <taxon>Euteleostomi</taxon>
        <taxon>Actinopterygii</taxon>
        <taxon>Neopterygii</taxon>
        <taxon>Teleostei</taxon>
        <taxon>Neoteleostei</taxon>
        <taxon>Acanthomorphata</taxon>
        <taxon>Eupercaria</taxon>
        <taxon>Tetraodontiformes</taxon>
        <taxon>Tetradontoidea</taxon>
        <taxon>Tetraodontidae</taxon>
        <taxon>Takifugu</taxon>
    </lineage>
</organism>
<keyword evidence="2" id="KW-1185">Reference proteome</keyword>
<dbReference type="Proteomes" id="UP000516260">
    <property type="component" value="Chromosome 14"/>
</dbReference>
<dbReference type="EMBL" id="SWLE01000006">
    <property type="protein sequence ID" value="TNM98996.1"/>
    <property type="molecule type" value="Genomic_DNA"/>
</dbReference>
<evidence type="ECO:0000313" key="1">
    <source>
        <dbReference type="EMBL" id="TNM98996.1"/>
    </source>
</evidence>
<evidence type="ECO:0000313" key="2">
    <source>
        <dbReference type="Proteomes" id="UP000516260"/>
    </source>
</evidence>
<proteinExistence type="predicted"/>
<comment type="caution">
    <text evidence="1">The sequence shown here is derived from an EMBL/GenBank/DDBJ whole genome shotgun (WGS) entry which is preliminary data.</text>
</comment>